<evidence type="ECO:0000256" key="4">
    <source>
        <dbReference type="ARBA" id="ARBA00022746"/>
    </source>
</evidence>
<reference evidence="11" key="2">
    <citation type="submission" date="2017-09" db="EMBL/GenBank/DDBJ databases">
        <title>Depth-based differentiation of microbial function through sediment-hosted aquifers and enrichment of novel symbionts in the deep terrestrial subsurface.</title>
        <authorList>
            <person name="Probst A.J."/>
            <person name="Ladd B."/>
            <person name="Jarett J.K."/>
            <person name="Geller-Mcgrath D.E."/>
            <person name="Sieber C.M."/>
            <person name="Emerson J.B."/>
            <person name="Anantharaman K."/>
            <person name="Thomas B.C."/>
            <person name="Malmstrom R."/>
            <person name="Stieglmeier M."/>
            <person name="Klingl A."/>
            <person name="Woyke T."/>
            <person name="Ryan C.M."/>
            <person name="Banfield J.F."/>
        </authorList>
    </citation>
    <scope>NUCLEOTIDE SEQUENCE [LARGE SCALE GENOMIC DNA]</scope>
    <source>
        <strain evidence="10">CG03_land_8_20_14_0_80_31_114</strain>
        <strain evidence="11">CG_4_10_14_0_8_um_filter_31_133</strain>
    </source>
</reference>
<evidence type="ECO:0000256" key="5">
    <source>
        <dbReference type="ARBA" id="ARBA00022989"/>
    </source>
</evidence>
<evidence type="ECO:0000256" key="1">
    <source>
        <dbReference type="ARBA" id="ARBA00004141"/>
    </source>
</evidence>
<evidence type="ECO:0000256" key="8">
    <source>
        <dbReference type="SAM" id="Phobius"/>
    </source>
</evidence>
<dbReference type="GO" id="GO:0045436">
    <property type="term" value="F:lycopene beta cyclase activity"/>
    <property type="evidence" value="ECO:0007669"/>
    <property type="project" value="UniProtKB-ARBA"/>
</dbReference>
<sequence length="198" mass="22876">MIMSLIFAFAGPLADILYTQDWWYPLTLINTIIGPEALLVGFMIGGVASIIYEDIFKKRLKIRKISKTKETQRNFSFFFILSISTIIFFSSFYLLKFNSLFATIFALLIPTIIIWIKRKDLILDSLATGVLLVIVASLVYAVLEFLTPGWIHAFWYFKNVPDIIIFSLPLDDIIWYFLAGLFIGPLYEYWQESKLVDA</sequence>
<keyword evidence="7" id="KW-0413">Isomerase</keyword>
<feature type="transmembrane region" description="Helical" evidence="8">
    <location>
        <begin position="73"/>
        <end position="94"/>
    </location>
</feature>
<evidence type="ECO:0000256" key="6">
    <source>
        <dbReference type="ARBA" id="ARBA00023136"/>
    </source>
</evidence>
<evidence type="ECO:0000313" key="11">
    <source>
        <dbReference type="EMBL" id="PIY99637.1"/>
    </source>
</evidence>
<dbReference type="EMBL" id="PFMG01000069">
    <property type="protein sequence ID" value="PIY99637.1"/>
    <property type="molecule type" value="Genomic_DNA"/>
</dbReference>
<feature type="transmembrane region" description="Helical" evidence="8">
    <location>
        <begin position="173"/>
        <end position="190"/>
    </location>
</feature>
<evidence type="ECO:0000313" key="13">
    <source>
        <dbReference type="Proteomes" id="UP000230713"/>
    </source>
</evidence>
<feature type="domain" description="Lycopene cyclase" evidence="9">
    <location>
        <begin position="99"/>
        <end position="190"/>
    </location>
</feature>
<keyword evidence="3 8" id="KW-0812">Transmembrane</keyword>
<comment type="caution">
    <text evidence="11">The sequence shown here is derived from an EMBL/GenBank/DDBJ whole genome shotgun (WGS) entry which is preliminary data.</text>
</comment>
<evidence type="ECO:0000259" key="9">
    <source>
        <dbReference type="Pfam" id="PF18916"/>
    </source>
</evidence>
<keyword evidence="4" id="KW-0125">Carotenoid biosynthesis</keyword>
<accession>A0A2H9M209</accession>
<keyword evidence="6 8" id="KW-0472">Membrane</keyword>
<proteinExistence type="predicted"/>
<dbReference type="InterPro" id="IPR017825">
    <property type="entry name" value="Lycopene_cyclase_dom"/>
</dbReference>
<evidence type="ECO:0000256" key="3">
    <source>
        <dbReference type="ARBA" id="ARBA00022692"/>
    </source>
</evidence>
<gene>
    <name evidence="10" type="ORF">COS45_02110</name>
    <name evidence="11" type="ORF">COY63_02525</name>
</gene>
<evidence type="ECO:0000313" key="12">
    <source>
        <dbReference type="Proteomes" id="UP000228874"/>
    </source>
</evidence>
<dbReference type="Proteomes" id="UP000228874">
    <property type="component" value="Unassembled WGS sequence"/>
</dbReference>
<dbReference type="GO" id="GO:0016872">
    <property type="term" value="F:intramolecular lyase activity"/>
    <property type="evidence" value="ECO:0007669"/>
    <property type="project" value="InterPro"/>
</dbReference>
<evidence type="ECO:0000256" key="7">
    <source>
        <dbReference type="ARBA" id="ARBA00023235"/>
    </source>
</evidence>
<dbReference type="AlphaFoldDB" id="A0A2H9P833"/>
<keyword evidence="5 8" id="KW-1133">Transmembrane helix</keyword>
<dbReference type="Proteomes" id="UP000230713">
    <property type="component" value="Unassembled WGS sequence"/>
</dbReference>
<protein>
    <recommendedName>
        <fullName evidence="9">Lycopene cyclase domain-containing protein</fullName>
    </recommendedName>
</protein>
<accession>A0A2H9P833</accession>
<reference evidence="12 13" key="1">
    <citation type="submission" date="2017-09" db="EMBL/GenBank/DDBJ databases">
        <title>Depth-based differentiation of microbial function through sediment-hosted aquifers and enrichment of novel symbionts in the deep terrestrial subsurface.</title>
        <authorList>
            <person name="Probst A.J."/>
            <person name="Ladd B."/>
            <person name="Jarett J.K."/>
            <person name="Geller-Mcgrath D.E."/>
            <person name="Sieber C.M.K."/>
            <person name="Emerson J.B."/>
            <person name="Anantharaman K."/>
            <person name="Thomas B.C."/>
            <person name="Malmstrom R."/>
            <person name="Stieglmeier M."/>
            <person name="Klingl A."/>
            <person name="Woyke T."/>
            <person name="Ryan C.M."/>
            <person name="Banfield J.F."/>
        </authorList>
    </citation>
    <scope>NUCLEOTIDE SEQUENCE [LARGE SCALE GENOMIC DNA]</scope>
</reference>
<feature type="transmembrane region" description="Helical" evidence="8">
    <location>
        <begin position="100"/>
        <end position="116"/>
    </location>
</feature>
<dbReference type="EMBL" id="PEUT01000052">
    <property type="protein sequence ID" value="PIV13584.1"/>
    <property type="molecule type" value="Genomic_DNA"/>
</dbReference>
<evidence type="ECO:0000313" key="10">
    <source>
        <dbReference type="EMBL" id="PIV13584.1"/>
    </source>
</evidence>
<feature type="transmembrane region" description="Helical" evidence="8">
    <location>
        <begin position="128"/>
        <end position="153"/>
    </location>
</feature>
<name>A0A2H9P833_HUBC1</name>
<dbReference type="Pfam" id="PF18916">
    <property type="entry name" value="Lycopene_cyc"/>
    <property type="match status" value="1"/>
</dbReference>
<feature type="transmembrane region" description="Helical" evidence="8">
    <location>
        <begin position="29"/>
        <end position="52"/>
    </location>
</feature>
<dbReference type="GO" id="GO:0016020">
    <property type="term" value="C:membrane"/>
    <property type="evidence" value="ECO:0007669"/>
    <property type="project" value="UniProtKB-SubCell"/>
</dbReference>
<dbReference type="GO" id="GO:0016117">
    <property type="term" value="P:carotenoid biosynthetic process"/>
    <property type="evidence" value="ECO:0007669"/>
    <property type="project" value="UniProtKB-KW"/>
</dbReference>
<organism evidence="11 12">
    <name type="scientific">Huberarchaeum crystalense</name>
    <dbReference type="NCBI Taxonomy" id="2014257"/>
    <lineage>
        <taxon>Archaea</taxon>
        <taxon>Candidatus Huberarchaeota</taxon>
        <taxon>Candidatus Huberarchaeia</taxon>
        <taxon>Candidatus Huberarchaeales</taxon>
        <taxon>Candidatus Huberarchaeaceae</taxon>
        <taxon>Candidatus Huberarchaeum</taxon>
    </lineage>
</organism>
<evidence type="ECO:0000256" key="2">
    <source>
        <dbReference type="ARBA" id="ARBA00004829"/>
    </source>
</evidence>
<comment type="subcellular location">
    <subcellularLocation>
        <location evidence="1">Membrane</location>
        <topology evidence="1">Multi-pass membrane protein</topology>
    </subcellularLocation>
</comment>
<comment type="pathway">
    <text evidence="2">Carotenoid biosynthesis.</text>
</comment>